<reference evidence="1 2" key="1">
    <citation type="journal article" date="2018" name="Front. Plant Sci.">
        <title>Red Clover (Trifolium pratense) and Zigzag Clover (T. medium) - A Picture of Genomic Similarities and Differences.</title>
        <authorList>
            <person name="Dluhosova J."/>
            <person name="Istvanek J."/>
            <person name="Nedelnik J."/>
            <person name="Repkova J."/>
        </authorList>
    </citation>
    <scope>NUCLEOTIDE SEQUENCE [LARGE SCALE GENOMIC DNA]</scope>
    <source>
        <strain evidence="2">cv. 10/8</strain>
        <tissue evidence="1">Leaf</tissue>
    </source>
</reference>
<dbReference type="EMBL" id="LXQA011397063">
    <property type="protein sequence ID" value="MCI95799.1"/>
    <property type="molecule type" value="Genomic_DNA"/>
</dbReference>
<dbReference type="AlphaFoldDB" id="A0A392W7R0"/>
<dbReference type="Proteomes" id="UP000265520">
    <property type="component" value="Unassembled WGS sequence"/>
</dbReference>
<keyword evidence="2" id="KW-1185">Reference proteome</keyword>
<evidence type="ECO:0000313" key="1">
    <source>
        <dbReference type="EMBL" id="MCI95799.1"/>
    </source>
</evidence>
<accession>A0A392W7R0</accession>
<name>A0A392W7R0_9FABA</name>
<sequence>TNPPPVDRLLLNDGSLAINLL</sequence>
<organism evidence="1 2">
    <name type="scientific">Trifolium medium</name>
    <dbReference type="NCBI Taxonomy" id="97028"/>
    <lineage>
        <taxon>Eukaryota</taxon>
        <taxon>Viridiplantae</taxon>
        <taxon>Streptophyta</taxon>
        <taxon>Embryophyta</taxon>
        <taxon>Tracheophyta</taxon>
        <taxon>Spermatophyta</taxon>
        <taxon>Magnoliopsida</taxon>
        <taxon>eudicotyledons</taxon>
        <taxon>Gunneridae</taxon>
        <taxon>Pentapetalae</taxon>
        <taxon>rosids</taxon>
        <taxon>fabids</taxon>
        <taxon>Fabales</taxon>
        <taxon>Fabaceae</taxon>
        <taxon>Papilionoideae</taxon>
        <taxon>50 kb inversion clade</taxon>
        <taxon>NPAAA clade</taxon>
        <taxon>Hologalegina</taxon>
        <taxon>IRL clade</taxon>
        <taxon>Trifolieae</taxon>
        <taxon>Trifolium</taxon>
    </lineage>
</organism>
<protein>
    <submittedName>
        <fullName evidence="1">Uncharacterized protein</fullName>
    </submittedName>
</protein>
<proteinExistence type="predicted"/>
<evidence type="ECO:0000313" key="2">
    <source>
        <dbReference type="Proteomes" id="UP000265520"/>
    </source>
</evidence>
<feature type="non-terminal residue" evidence="1">
    <location>
        <position position="1"/>
    </location>
</feature>
<comment type="caution">
    <text evidence="1">The sequence shown here is derived from an EMBL/GenBank/DDBJ whole genome shotgun (WGS) entry which is preliminary data.</text>
</comment>